<dbReference type="SUPFAM" id="SSF47413">
    <property type="entry name" value="lambda repressor-like DNA-binding domains"/>
    <property type="match status" value="1"/>
</dbReference>
<proteinExistence type="predicted"/>
<dbReference type="EMBL" id="JACIGK010000024">
    <property type="protein sequence ID" value="MBB4267255.1"/>
    <property type="molecule type" value="Genomic_DNA"/>
</dbReference>
<organism evidence="2 3">
    <name type="scientific">Roseospira visakhapatnamensis</name>
    <dbReference type="NCBI Taxonomy" id="390880"/>
    <lineage>
        <taxon>Bacteria</taxon>
        <taxon>Pseudomonadati</taxon>
        <taxon>Pseudomonadota</taxon>
        <taxon>Alphaproteobacteria</taxon>
        <taxon>Rhodospirillales</taxon>
        <taxon>Rhodospirillaceae</taxon>
        <taxon>Roseospira</taxon>
    </lineage>
</organism>
<name>A0A7W6RF71_9PROT</name>
<dbReference type="Proteomes" id="UP000554286">
    <property type="component" value="Unassembled WGS sequence"/>
</dbReference>
<comment type="caution">
    <text evidence="2">The sequence shown here is derived from an EMBL/GenBank/DDBJ whole genome shotgun (WGS) entry which is preliminary data.</text>
</comment>
<dbReference type="AlphaFoldDB" id="A0A7W6RF71"/>
<accession>A0A7W6RF71</accession>
<gene>
    <name evidence="2" type="ORF">GGD89_002896</name>
</gene>
<sequence length="108" mass="11924">MAIAAATLDIPKNPAIRREWIGFQLRIRGLSKRALARREGVSHQAVSQAALGGGSQYLQEAIAGALDLRAQDLFPELYDECGRRLGQTRDRKRSTRPDGKHIKTEDAA</sequence>
<evidence type="ECO:0000313" key="3">
    <source>
        <dbReference type="Proteomes" id="UP000554286"/>
    </source>
</evidence>
<dbReference type="Gene3D" id="1.10.260.40">
    <property type="entry name" value="lambda repressor-like DNA-binding domains"/>
    <property type="match status" value="1"/>
</dbReference>
<keyword evidence="3" id="KW-1185">Reference proteome</keyword>
<evidence type="ECO:0000313" key="2">
    <source>
        <dbReference type="EMBL" id="MBB4267255.1"/>
    </source>
</evidence>
<evidence type="ECO:0000256" key="1">
    <source>
        <dbReference type="SAM" id="MobiDB-lite"/>
    </source>
</evidence>
<reference evidence="2 3" key="1">
    <citation type="submission" date="2020-08" db="EMBL/GenBank/DDBJ databases">
        <title>Genome sequencing of Purple Non-Sulfur Bacteria from various extreme environments.</title>
        <authorList>
            <person name="Mayer M."/>
        </authorList>
    </citation>
    <scope>NUCLEOTIDE SEQUENCE [LARGE SCALE GENOMIC DNA]</scope>
    <source>
        <strain evidence="2 3">JA131</strain>
    </source>
</reference>
<dbReference type="InterPro" id="IPR010982">
    <property type="entry name" value="Lambda_DNA-bd_dom_sf"/>
</dbReference>
<protein>
    <submittedName>
        <fullName evidence="2">Lambda repressor-like predicted transcriptional regulator</fullName>
    </submittedName>
</protein>
<dbReference type="RefSeq" id="WP_184046487.1">
    <property type="nucleotide sequence ID" value="NZ_JACIGK010000024.1"/>
</dbReference>
<dbReference type="GO" id="GO:0003677">
    <property type="term" value="F:DNA binding"/>
    <property type="evidence" value="ECO:0007669"/>
    <property type="project" value="InterPro"/>
</dbReference>
<feature type="region of interest" description="Disordered" evidence="1">
    <location>
        <begin position="84"/>
        <end position="108"/>
    </location>
</feature>